<name>A0AAN7YYC0_9MYCE</name>
<dbReference type="InterPro" id="IPR035441">
    <property type="entry name" value="TFIIS/LEDGF_dom_sf"/>
</dbReference>
<protein>
    <recommendedName>
        <fullName evidence="4">TFIIS N-terminal domain-containing protein</fullName>
    </recommendedName>
</protein>
<dbReference type="GO" id="GO:0016973">
    <property type="term" value="P:poly(A)+ mRNA export from nucleus"/>
    <property type="evidence" value="ECO:0007669"/>
    <property type="project" value="TreeGrafter"/>
</dbReference>
<comment type="caution">
    <text evidence="5">The sequence shown here is derived from an EMBL/GenBank/DDBJ whole genome shotgun (WGS) entry which is preliminary data.</text>
</comment>
<dbReference type="PANTHER" id="PTHR46010">
    <property type="entry name" value="PROTEIN IWS1 HOMOLOG"/>
    <property type="match status" value="1"/>
</dbReference>
<evidence type="ECO:0000256" key="3">
    <source>
        <dbReference type="SAM" id="MobiDB-lite"/>
    </source>
</evidence>
<dbReference type="Pfam" id="PF08711">
    <property type="entry name" value="Med26"/>
    <property type="match status" value="1"/>
</dbReference>
<feature type="compositionally biased region" description="Acidic residues" evidence="3">
    <location>
        <begin position="240"/>
        <end position="256"/>
    </location>
</feature>
<feature type="domain" description="TFIIS N-terminal" evidence="4">
    <location>
        <begin position="446"/>
        <end position="524"/>
    </location>
</feature>
<feature type="compositionally biased region" description="Low complexity" evidence="3">
    <location>
        <begin position="144"/>
        <end position="158"/>
    </location>
</feature>
<keyword evidence="6" id="KW-1185">Reference proteome</keyword>
<feature type="region of interest" description="Disordered" evidence="3">
    <location>
        <begin position="1"/>
        <end position="371"/>
    </location>
</feature>
<feature type="compositionally biased region" description="Acidic residues" evidence="3">
    <location>
        <begin position="163"/>
        <end position="186"/>
    </location>
</feature>
<keyword evidence="2" id="KW-0539">Nucleus</keyword>
<evidence type="ECO:0000256" key="1">
    <source>
        <dbReference type="ARBA" id="ARBA00037992"/>
    </source>
</evidence>
<organism evidence="5 6">
    <name type="scientific">Dictyostelium firmibasis</name>
    <dbReference type="NCBI Taxonomy" id="79012"/>
    <lineage>
        <taxon>Eukaryota</taxon>
        <taxon>Amoebozoa</taxon>
        <taxon>Evosea</taxon>
        <taxon>Eumycetozoa</taxon>
        <taxon>Dictyostelia</taxon>
        <taxon>Dictyosteliales</taxon>
        <taxon>Dictyosteliaceae</taxon>
        <taxon>Dictyostelium</taxon>
    </lineage>
</organism>
<feature type="compositionally biased region" description="Basic residues" evidence="3">
    <location>
        <begin position="261"/>
        <end position="271"/>
    </location>
</feature>
<evidence type="ECO:0000256" key="2">
    <source>
        <dbReference type="PROSITE-ProRule" id="PRU00649"/>
    </source>
</evidence>
<feature type="compositionally biased region" description="Polar residues" evidence="3">
    <location>
        <begin position="71"/>
        <end position="81"/>
    </location>
</feature>
<feature type="compositionally biased region" description="Polar residues" evidence="3">
    <location>
        <begin position="1"/>
        <end position="17"/>
    </location>
</feature>
<dbReference type="InterPro" id="IPR017923">
    <property type="entry name" value="TFIIS_N"/>
</dbReference>
<sequence length="635" mass="71572">MESENNIEGNVVSTTVVNDKVEESAVEQQTTVAENPKVDETTPTPTATTTATAETTTTDATEKNTSDNKESNTTNEPTIDNTNEDDISKKPHLKKIMVEEEDEEDEEIYSTQAPAKSSSQENNESESKESQDKVNEDNSEKEVSQTTTTTTTTTTSSDKSNEDNNEDGDEEEGDGEGEGEEVEDSKEETKEERRERKKAKKEAKKAKKEAKKAKKEAKKLAENEEGNNEGGEVSKTTGDVDFDEETTEQNEQNSEEEDKKPKRLGRKKSKKTTTTTTSDDTDDVFDEEMTASQEEPKKKRKKDEDEDYKDEEDEDEQPQENNENDGEGEDGEGEDGGKKKKRKSKKEPKEPKEPRKKKRESNENSFSKDLGKRNIQRKVDVGKLLESEKPAVIDLIERMTIAYQEDNIANKQKKPALNKTKLLPQVDSMLSKKILHSVCISNGIFEVISEWLKPLPDGSQPNHKIKEVLLKGLFDLPPPPSDLECTPKIGRAITSIKRSDSESPSIKKLAYDIFDKWTRPTQIRQEFNDIVVDQKQIQSPLHSSSNGDDNLQLLSKKYTDYLPEHIKHATGCQKVTLDYVNRPVNGGINQHRPVDSPVRTINRIDKEIASKLKKTTYKGSPRAHNISVEGRRMFS</sequence>
<accession>A0AAN7YYC0</accession>
<evidence type="ECO:0000313" key="5">
    <source>
        <dbReference type="EMBL" id="KAK5576920.1"/>
    </source>
</evidence>
<reference evidence="5 6" key="1">
    <citation type="submission" date="2023-11" db="EMBL/GenBank/DDBJ databases">
        <title>Dfirmibasis_genome.</title>
        <authorList>
            <person name="Edelbroek B."/>
            <person name="Kjellin J."/>
            <person name="Jerlstrom-Hultqvist J."/>
            <person name="Soderbom F."/>
        </authorList>
    </citation>
    <scope>NUCLEOTIDE SEQUENCE [LARGE SCALE GENOMIC DNA]</scope>
    <source>
        <strain evidence="5 6">TNS-C-14</strain>
    </source>
</reference>
<evidence type="ECO:0000259" key="4">
    <source>
        <dbReference type="PROSITE" id="PS51319"/>
    </source>
</evidence>
<dbReference type="PROSITE" id="PS51319">
    <property type="entry name" value="TFIIS_N"/>
    <property type="match status" value="1"/>
</dbReference>
<feature type="compositionally biased region" description="Basic and acidic residues" evidence="3">
    <location>
        <begin position="125"/>
        <end position="143"/>
    </location>
</feature>
<proteinExistence type="inferred from homology"/>
<feature type="compositionally biased region" description="Basic residues" evidence="3">
    <location>
        <begin position="195"/>
        <end position="217"/>
    </location>
</feature>
<dbReference type="InterPro" id="IPR051037">
    <property type="entry name" value="RNAPII_TF_IWS1"/>
</dbReference>
<dbReference type="GO" id="GO:0005634">
    <property type="term" value="C:nucleus"/>
    <property type="evidence" value="ECO:0007669"/>
    <property type="project" value="UniProtKB-SubCell"/>
</dbReference>
<feature type="compositionally biased region" description="Acidic residues" evidence="3">
    <location>
        <begin position="99"/>
        <end position="108"/>
    </location>
</feature>
<feature type="compositionally biased region" description="Acidic residues" evidence="3">
    <location>
        <begin position="279"/>
        <end position="289"/>
    </location>
</feature>
<feature type="compositionally biased region" description="Acidic residues" evidence="3">
    <location>
        <begin position="304"/>
        <end position="334"/>
    </location>
</feature>
<evidence type="ECO:0000313" key="6">
    <source>
        <dbReference type="Proteomes" id="UP001344447"/>
    </source>
</evidence>
<dbReference type="Gene3D" id="1.20.930.10">
    <property type="entry name" value="Conserved domain common to transcription factors TFIIS, elongin A, CRSP70"/>
    <property type="match status" value="1"/>
</dbReference>
<feature type="compositionally biased region" description="Basic and acidic residues" evidence="3">
    <location>
        <begin position="60"/>
        <end position="70"/>
    </location>
</feature>
<dbReference type="PANTHER" id="PTHR46010:SF1">
    <property type="entry name" value="PROTEIN IWS1 HOMOLOG"/>
    <property type="match status" value="1"/>
</dbReference>
<comment type="similarity">
    <text evidence="1">Belongs to the IWS1 family.</text>
</comment>
<dbReference type="AlphaFoldDB" id="A0AAN7YYC0"/>
<feature type="compositionally biased region" description="Low complexity" evidence="3">
    <location>
        <begin position="41"/>
        <end position="59"/>
    </location>
</feature>
<comment type="subcellular location">
    <subcellularLocation>
        <location evidence="2">Nucleus</location>
    </subcellularLocation>
</comment>
<dbReference type="Proteomes" id="UP001344447">
    <property type="component" value="Unassembled WGS sequence"/>
</dbReference>
<dbReference type="EMBL" id="JAVFKY010000004">
    <property type="protein sequence ID" value="KAK5576920.1"/>
    <property type="molecule type" value="Genomic_DNA"/>
</dbReference>
<gene>
    <name evidence="5" type="ORF">RB653_001857</name>
</gene>